<accession>A0A448Z5U6</accession>
<feature type="compositionally biased region" description="Basic and acidic residues" evidence="1">
    <location>
        <begin position="105"/>
        <end position="127"/>
    </location>
</feature>
<protein>
    <recommendedName>
        <fullName evidence="5">RxLR effector protein</fullName>
    </recommendedName>
</protein>
<feature type="compositionally biased region" description="Basic and acidic residues" evidence="1">
    <location>
        <begin position="76"/>
        <end position="98"/>
    </location>
</feature>
<feature type="region of interest" description="Disordered" evidence="1">
    <location>
        <begin position="70"/>
        <end position="127"/>
    </location>
</feature>
<evidence type="ECO:0000256" key="2">
    <source>
        <dbReference type="SAM" id="SignalP"/>
    </source>
</evidence>
<sequence>MLPSTTTFAFVLLVCAAVLQAEAFTTTTRKVGCSSALQADRRDFLNAAFSTIAVTSFPLIAGAEDLADDLAMPSEEEQRKAEADAAAERLRRKAELQKKNSNPTDFRDRLAKEREKQKNLQMSKEERRNALCEELGRGC</sequence>
<dbReference type="OrthoDB" id="47630at2759"/>
<keyword evidence="4" id="KW-1185">Reference proteome</keyword>
<evidence type="ECO:0008006" key="5">
    <source>
        <dbReference type="Google" id="ProtNLM"/>
    </source>
</evidence>
<gene>
    <name evidence="3" type="ORF">PSNMU_V1.4_AUG-EV-PASAV3_0042070</name>
</gene>
<feature type="chain" id="PRO_5019424950" description="RxLR effector protein" evidence="2">
    <location>
        <begin position="24"/>
        <end position="139"/>
    </location>
</feature>
<feature type="signal peptide" evidence="2">
    <location>
        <begin position="1"/>
        <end position="23"/>
    </location>
</feature>
<dbReference type="AlphaFoldDB" id="A0A448Z5U6"/>
<evidence type="ECO:0000313" key="4">
    <source>
        <dbReference type="Proteomes" id="UP000291116"/>
    </source>
</evidence>
<evidence type="ECO:0000256" key="1">
    <source>
        <dbReference type="SAM" id="MobiDB-lite"/>
    </source>
</evidence>
<organism evidence="3 4">
    <name type="scientific">Pseudo-nitzschia multistriata</name>
    <dbReference type="NCBI Taxonomy" id="183589"/>
    <lineage>
        <taxon>Eukaryota</taxon>
        <taxon>Sar</taxon>
        <taxon>Stramenopiles</taxon>
        <taxon>Ochrophyta</taxon>
        <taxon>Bacillariophyta</taxon>
        <taxon>Bacillariophyceae</taxon>
        <taxon>Bacillariophycidae</taxon>
        <taxon>Bacillariales</taxon>
        <taxon>Bacillariaceae</taxon>
        <taxon>Pseudo-nitzschia</taxon>
    </lineage>
</organism>
<keyword evidence="2" id="KW-0732">Signal</keyword>
<dbReference type="EMBL" id="CAACVS010000125">
    <property type="protein sequence ID" value="VEU37407.1"/>
    <property type="molecule type" value="Genomic_DNA"/>
</dbReference>
<evidence type="ECO:0000313" key="3">
    <source>
        <dbReference type="EMBL" id="VEU37407.1"/>
    </source>
</evidence>
<dbReference type="Proteomes" id="UP000291116">
    <property type="component" value="Unassembled WGS sequence"/>
</dbReference>
<reference evidence="3 4" key="1">
    <citation type="submission" date="2019-01" db="EMBL/GenBank/DDBJ databases">
        <authorList>
            <person name="Ferrante I. M."/>
        </authorList>
    </citation>
    <scope>NUCLEOTIDE SEQUENCE [LARGE SCALE GENOMIC DNA]</scope>
    <source>
        <strain evidence="3 4">B856</strain>
    </source>
</reference>
<name>A0A448Z5U6_9STRA</name>
<proteinExistence type="predicted"/>